<name>A0ABM3NC94_ACIJB</name>
<proteinExistence type="inferred from homology"/>
<dbReference type="GO" id="GO:0005840">
    <property type="term" value="C:ribosome"/>
    <property type="evidence" value="ECO:0007669"/>
    <property type="project" value="UniProtKB-KW"/>
</dbReference>
<reference evidence="10" key="1">
    <citation type="submission" date="2025-08" db="UniProtKB">
        <authorList>
            <consortium name="RefSeq"/>
        </authorList>
    </citation>
    <scope>IDENTIFICATION</scope>
    <source>
        <tissue evidence="10">Blood</tissue>
    </source>
</reference>
<evidence type="ECO:0000256" key="8">
    <source>
        <dbReference type="SAM" id="MobiDB-lite"/>
    </source>
</evidence>
<gene>
    <name evidence="10" type="primary">MRPL33</name>
</gene>
<evidence type="ECO:0000313" key="10">
    <source>
        <dbReference type="RefSeq" id="XP_053057050.1"/>
    </source>
</evidence>
<dbReference type="PANTHER" id="PTHR47037:SF1">
    <property type="entry name" value="LARGE RIBOSOMAL SUBUNIT PROTEIN BL33M"/>
    <property type="match status" value="1"/>
</dbReference>
<feature type="region of interest" description="Disordered" evidence="8">
    <location>
        <begin position="1"/>
        <end position="24"/>
    </location>
</feature>
<evidence type="ECO:0000256" key="5">
    <source>
        <dbReference type="ARBA" id="ARBA00023274"/>
    </source>
</evidence>
<evidence type="ECO:0000256" key="4">
    <source>
        <dbReference type="ARBA" id="ARBA00023128"/>
    </source>
</evidence>
<keyword evidence="4" id="KW-0496">Mitochondrion</keyword>
<dbReference type="PANTHER" id="PTHR47037">
    <property type="entry name" value="39S RIBOSOMAL PROTEIN L33, MITOCHONDRIAL"/>
    <property type="match status" value="1"/>
</dbReference>
<keyword evidence="9" id="KW-1185">Reference proteome</keyword>
<comment type="subcellular location">
    <subcellularLocation>
        <location evidence="1">Mitochondrion</location>
    </subcellularLocation>
</comment>
<dbReference type="InterPro" id="IPR052008">
    <property type="entry name" value="Mitoribosomal_protein_bL33"/>
</dbReference>
<keyword evidence="3 10" id="KW-0689">Ribosomal protein</keyword>
<dbReference type="Gene3D" id="2.20.28.120">
    <property type="entry name" value="Ribosomal protein L33"/>
    <property type="match status" value="1"/>
</dbReference>
<evidence type="ECO:0000256" key="2">
    <source>
        <dbReference type="ARBA" id="ARBA00007596"/>
    </source>
</evidence>
<keyword evidence="5" id="KW-0687">Ribonucleoprotein</keyword>
<dbReference type="InterPro" id="IPR011332">
    <property type="entry name" value="Ribosomal_zn-bd"/>
</dbReference>
<comment type="similarity">
    <text evidence="2">Belongs to the bacterial ribosomal protein bL33 family.</text>
</comment>
<dbReference type="GeneID" id="106967870"/>
<dbReference type="Proteomes" id="UP001652583">
    <property type="component" value="Chromosome A3"/>
</dbReference>
<sequence length="212" mass="22801">MEEAAGTAARAGGRDRQASGRCGFEGARRSGTCRCDLPGLQDYSVRHAPRHSSVGFGVAKSKSKTILVKMLSQAGTGYSFNTKRSRLREKLTLLHYDPIEQGWSFTKTRKNESSAPRDVYQNIPSWAGIIQDTQLDLASRKSDHSTVGPWAASEVSTVSLDHVSVWVSATPAQVMISQFMGSSPASGPVLTVRSPLGILSLPLSLLLPALCL</sequence>
<dbReference type="InterPro" id="IPR038584">
    <property type="entry name" value="Ribosomal_bL33_sf"/>
</dbReference>
<organism evidence="9 10">
    <name type="scientific">Acinonyx jubatus</name>
    <name type="common">Cheetah</name>
    <dbReference type="NCBI Taxonomy" id="32536"/>
    <lineage>
        <taxon>Eukaryota</taxon>
        <taxon>Metazoa</taxon>
        <taxon>Chordata</taxon>
        <taxon>Craniata</taxon>
        <taxon>Vertebrata</taxon>
        <taxon>Euteleostomi</taxon>
        <taxon>Mammalia</taxon>
        <taxon>Eutheria</taxon>
        <taxon>Laurasiatheria</taxon>
        <taxon>Carnivora</taxon>
        <taxon>Feliformia</taxon>
        <taxon>Felidae</taxon>
        <taxon>Felinae</taxon>
        <taxon>Acinonyx</taxon>
    </lineage>
</organism>
<accession>A0ABM3NC94</accession>
<evidence type="ECO:0000256" key="7">
    <source>
        <dbReference type="ARBA" id="ARBA00035436"/>
    </source>
</evidence>
<feature type="compositionally biased region" description="Low complexity" evidence="8">
    <location>
        <begin position="1"/>
        <end position="11"/>
    </location>
</feature>
<evidence type="ECO:0000256" key="6">
    <source>
        <dbReference type="ARBA" id="ARBA00035275"/>
    </source>
</evidence>
<evidence type="ECO:0000256" key="1">
    <source>
        <dbReference type="ARBA" id="ARBA00004173"/>
    </source>
</evidence>
<evidence type="ECO:0000313" key="9">
    <source>
        <dbReference type="Proteomes" id="UP001652583"/>
    </source>
</evidence>
<evidence type="ECO:0000256" key="3">
    <source>
        <dbReference type="ARBA" id="ARBA00022980"/>
    </source>
</evidence>
<dbReference type="SUPFAM" id="SSF57829">
    <property type="entry name" value="Zn-binding ribosomal proteins"/>
    <property type="match status" value="1"/>
</dbReference>
<dbReference type="RefSeq" id="XP_053057050.1">
    <property type="nucleotide sequence ID" value="XM_053201075.1"/>
</dbReference>
<protein>
    <recommendedName>
        <fullName evidence="6">Large ribosomal subunit protein bL33m</fullName>
    </recommendedName>
    <alternativeName>
        <fullName evidence="7">39S ribosomal protein L33, mitochondrial</fullName>
    </alternativeName>
</protein>